<organism evidence="10 11">
    <name type="scientific">Marinitoga aeolica</name>
    <dbReference type="NCBI Taxonomy" id="2809031"/>
    <lineage>
        <taxon>Bacteria</taxon>
        <taxon>Thermotogati</taxon>
        <taxon>Thermotogota</taxon>
        <taxon>Thermotogae</taxon>
        <taxon>Petrotogales</taxon>
        <taxon>Petrotogaceae</taxon>
        <taxon>Marinitoga</taxon>
    </lineage>
</organism>
<evidence type="ECO:0000256" key="6">
    <source>
        <dbReference type="ARBA" id="ARBA00022801"/>
    </source>
</evidence>
<dbReference type="SUPFAM" id="SSF143430">
    <property type="entry name" value="TTP0101/SSO1404-like"/>
    <property type="match status" value="1"/>
</dbReference>
<dbReference type="PANTHER" id="PTHR34405">
    <property type="entry name" value="CRISPR-ASSOCIATED ENDORIBONUCLEASE CAS2"/>
    <property type="match status" value="1"/>
</dbReference>
<dbReference type="RefSeq" id="WP_280999466.1">
    <property type="nucleotide sequence ID" value="NZ_CP069362.1"/>
</dbReference>
<comment type="cofactor">
    <cofactor evidence="1 9">
        <name>Mg(2+)</name>
        <dbReference type="ChEBI" id="CHEBI:18420"/>
    </cofactor>
</comment>
<gene>
    <name evidence="9 10" type="primary">cas2</name>
    <name evidence="10" type="ORF">JRV97_01155</name>
</gene>
<keyword evidence="3 9" id="KW-0540">Nuclease</keyword>
<name>A0ABY8PRC6_9BACT</name>
<dbReference type="HAMAP" id="MF_01471">
    <property type="entry name" value="Cas2"/>
    <property type="match status" value="1"/>
</dbReference>
<evidence type="ECO:0000256" key="9">
    <source>
        <dbReference type="HAMAP-Rule" id="MF_01471"/>
    </source>
</evidence>
<keyword evidence="8 9" id="KW-0051">Antiviral defense</keyword>
<dbReference type="NCBIfam" id="TIGR01573">
    <property type="entry name" value="cas2"/>
    <property type="match status" value="1"/>
</dbReference>
<proteinExistence type="inferred from homology"/>
<protein>
    <recommendedName>
        <fullName evidence="9">CRISPR-associated endoribonuclease Cas2</fullName>
        <ecNumber evidence="9">3.1.-.-</ecNumber>
    </recommendedName>
</protein>
<comment type="function">
    <text evidence="9">CRISPR (clustered regularly interspaced short palindromic repeat), is an adaptive immune system that provides protection against mobile genetic elements (viruses, transposable elements and conjugative plasmids). CRISPR clusters contain sequences complementary to antecedent mobile elements and target invading nucleic acids. CRISPR clusters are transcribed and processed into CRISPR RNA (crRNA). Functions as a ssRNA-specific endoribonuclease. Involved in the integration of spacer DNA into the CRISPR cassette.</text>
</comment>
<evidence type="ECO:0000256" key="4">
    <source>
        <dbReference type="ARBA" id="ARBA00022723"/>
    </source>
</evidence>
<evidence type="ECO:0000256" key="3">
    <source>
        <dbReference type="ARBA" id="ARBA00022722"/>
    </source>
</evidence>
<dbReference type="PANTHER" id="PTHR34405:SF1">
    <property type="entry name" value="CRISPR-ASSOCIATED ENDORIBONUCLEASE CAS2"/>
    <property type="match status" value="1"/>
</dbReference>
<dbReference type="GO" id="GO:0004519">
    <property type="term" value="F:endonuclease activity"/>
    <property type="evidence" value="ECO:0007669"/>
    <property type="project" value="UniProtKB-KW"/>
</dbReference>
<dbReference type="InterPro" id="IPR019199">
    <property type="entry name" value="Virulence_VapD/CRISPR_Cas2"/>
</dbReference>
<sequence length="88" mass="10376">MYVIMVYDVNPKKVAKVLKKSRKYLNWIQNSVLEGEITEKDFKILKDSVEKILDKNVDTIYWYIMKNSMKPRTYILGESKGKTSNIIV</sequence>
<evidence type="ECO:0000256" key="5">
    <source>
        <dbReference type="ARBA" id="ARBA00022759"/>
    </source>
</evidence>
<feature type="binding site" evidence="9">
    <location>
        <position position="8"/>
    </location>
    <ligand>
        <name>Mg(2+)</name>
        <dbReference type="ChEBI" id="CHEBI:18420"/>
        <note>catalytic</note>
    </ligand>
</feature>
<keyword evidence="7 9" id="KW-0460">Magnesium</keyword>
<dbReference type="Gene3D" id="3.30.70.240">
    <property type="match status" value="1"/>
</dbReference>
<comment type="subunit">
    <text evidence="9">Homodimer, forms a heterotetramer with a Cas1 homodimer.</text>
</comment>
<evidence type="ECO:0000313" key="11">
    <source>
        <dbReference type="Proteomes" id="UP001232493"/>
    </source>
</evidence>
<keyword evidence="4 9" id="KW-0479">Metal-binding</keyword>
<dbReference type="Pfam" id="PF09827">
    <property type="entry name" value="CRISPR_Cas2"/>
    <property type="match status" value="1"/>
</dbReference>
<reference evidence="10 11" key="1">
    <citation type="submission" date="2021-02" db="EMBL/GenBank/DDBJ databases">
        <title>Characterization of Marinitoga sp. nov. str. BP5-C20A.</title>
        <authorList>
            <person name="Erauso G."/>
            <person name="Postec A."/>
        </authorList>
    </citation>
    <scope>NUCLEOTIDE SEQUENCE [LARGE SCALE GENOMIC DNA]</scope>
    <source>
        <strain evidence="10 11">BP5-C20A</strain>
    </source>
</reference>
<evidence type="ECO:0000256" key="7">
    <source>
        <dbReference type="ARBA" id="ARBA00022842"/>
    </source>
</evidence>
<evidence type="ECO:0000256" key="8">
    <source>
        <dbReference type="ARBA" id="ARBA00023118"/>
    </source>
</evidence>
<dbReference type="Proteomes" id="UP001232493">
    <property type="component" value="Chromosome"/>
</dbReference>
<evidence type="ECO:0000313" key="10">
    <source>
        <dbReference type="EMBL" id="WGS65194.1"/>
    </source>
</evidence>
<keyword evidence="11" id="KW-1185">Reference proteome</keyword>
<dbReference type="CDD" id="cd09725">
    <property type="entry name" value="Cas2_I_II_III"/>
    <property type="match status" value="1"/>
</dbReference>
<evidence type="ECO:0000256" key="1">
    <source>
        <dbReference type="ARBA" id="ARBA00001946"/>
    </source>
</evidence>
<dbReference type="EMBL" id="CP069362">
    <property type="protein sequence ID" value="WGS65194.1"/>
    <property type="molecule type" value="Genomic_DNA"/>
</dbReference>
<keyword evidence="5 9" id="KW-0255">Endonuclease</keyword>
<comment type="similarity">
    <text evidence="2 9">Belongs to the CRISPR-associated endoribonuclease Cas2 protein family.</text>
</comment>
<dbReference type="InterPro" id="IPR021127">
    <property type="entry name" value="CRISPR_associated_Cas2"/>
</dbReference>
<keyword evidence="6 9" id="KW-0378">Hydrolase</keyword>
<dbReference type="EC" id="3.1.-.-" evidence="9"/>
<evidence type="ECO:0000256" key="2">
    <source>
        <dbReference type="ARBA" id="ARBA00009959"/>
    </source>
</evidence>
<accession>A0ABY8PRC6</accession>